<feature type="region of interest" description="Disordered" evidence="2">
    <location>
        <begin position="202"/>
        <end position="249"/>
    </location>
</feature>
<gene>
    <name evidence="4" type="ORF">LR48_Vigan05g122100</name>
</gene>
<dbReference type="AlphaFoldDB" id="A0A0L9ULN2"/>
<name>A0A0L9ULN2_PHAAN</name>
<evidence type="ECO:0000259" key="3">
    <source>
        <dbReference type="Pfam" id="PF04195"/>
    </source>
</evidence>
<protein>
    <recommendedName>
        <fullName evidence="3">Transposase (putative) gypsy type domain-containing protein</fullName>
    </recommendedName>
</protein>
<feature type="region of interest" description="Disordered" evidence="2">
    <location>
        <begin position="412"/>
        <end position="440"/>
    </location>
</feature>
<evidence type="ECO:0000256" key="2">
    <source>
        <dbReference type="SAM" id="MobiDB-lite"/>
    </source>
</evidence>
<feature type="region of interest" description="Disordered" evidence="2">
    <location>
        <begin position="1"/>
        <end position="56"/>
    </location>
</feature>
<reference evidence="5" key="1">
    <citation type="journal article" date="2015" name="Proc. Natl. Acad. Sci. U.S.A.">
        <title>Genome sequencing of adzuki bean (Vigna angularis) provides insight into high starch and low fat accumulation and domestication.</title>
        <authorList>
            <person name="Yang K."/>
            <person name="Tian Z."/>
            <person name="Chen C."/>
            <person name="Luo L."/>
            <person name="Zhao B."/>
            <person name="Wang Z."/>
            <person name="Yu L."/>
            <person name="Li Y."/>
            <person name="Sun Y."/>
            <person name="Li W."/>
            <person name="Chen Y."/>
            <person name="Li Y."/>
            <person name="Zhang Y."/>
            <person name="Ai D."/>
            <person name="Zhao J."/>
            <person name="Shang C."/>
            <person name="Ma Y."/>
            <person name="Wu B."/>
            <person name="Wang M."/>
            <person name="Gao L."/>
            <person name="Sun D."/>
            <person name="Zhang P."/>
            <person name="Guo F."/>
            <person name="Wang W."/>
            <person name="Li Y."/>
            <person name="Wang J."/>
            <person name="Varshney R.K."/>
            <person name="Wang J."/>
            <person name="Ling H.Q."/>
            <person name="Wan P."/>
        </authorList>
    </citation>
    <scope>NUCLEOTIDE SEQUENCE</scope>
    <source>
        <strain evidence="5">cv. Jingnong 6</strain>
    </source>
</reference>
<proteinExistence type="predicted"/>
<organism evidence="4 5">
    <name type="scientific">Phaseolus angularis</name>
    <name type="common">Azuki bean</name>
    <name type="synonym">Vigna angularis</name>
    <dbReference type="NCBI Taxonomy" id="3914"/>
    <lineage>
        <taxon>Eukaryota</taxon>
        <taxon>Viridiplantae</taxon>
        <taxon>Streptophyta</taxon>
        <taxon>Embryophyta</taxon>
        <taxon>Tracheophyta</taxon>
        <taxon>Spermatophyta</taxon>
        <taxon>Magnoliopsida</taxon>
        <taxon>eudicotyledons</taxon>
        <taxon>Gunneridae</taxon>
        <taxon>Pentapetalae</taxon>
        <taxon>rosids</taxon>
        <taxon>fabids</taxon>
        <taxon>Fabales</taxon>
        <taxon>Fabaceae</taxon>
        <taxon>Papilionoideae</taxon>
        <taxon>50 kb inversion clade</taxon>
        <taxon>NPAAA clade</taxon>
        <taxon>indigoferoid/millettioid clade</taxon>
        <taxon>Phaseoleae</taxon>
        <taxon>Vigna</taxon>
    </lineage>
</organism>
<keyword evidence="1" id="KW-0175">Coiled coil</keyword>
<sequence length="470" mass="51467">MVVVHIESSFDSSGKSSGRSAGGDGERDASSSSVSSSFLEEFVRSPDEERNSPNDVGKRIINEIPIHLLKGDIPIDGSPFEPDGDVYATREDLTWRVNRLYIVSDVEDSILVRPRVPFTEFQMAVLREANVAPAQLHPNSWAAIQAFLAMCLVVGVTPTIPVFFHYFEMPCGPSTLSPAVCLPTVLAVVFVDPSSKAATASAIPLVRKRKEHGGKGHKDKEGSSSRSASKKPRKGKEGSSSRPLPGDVFSPTFSMSDQTKFHMSSSPQASIEPLTEAKLTNAMLEMSTWADSLAWEFADRRGIETVRAELLAEKKNSEGLQVTLHQMLLTHDDYDKKIEQLEADLEKAKKESADATDRLSLTRKDNARLLEECDQLKAMVRAAVVLREELSVHRPTKLTVVPRGTLRSSTWAFAKGSGGSGSSGRTLRSPPGQVDSGSQGNSPFINLGFFERFRRQLFFGKNSPFDARPS</sequence>
<dbReference type="EMBL" id="CM003375">
    <property type="protein sequence ID" value="KOM43616.1"/>
    <property type="molecule type" value="Genomic_DNA"/>
</dbReference>
<feature type="compositionally biased region" description="Basic and acidic residues" evidence="2">
    <location>
        <begin position="41"/>
        <end position="56"/>
    </location>
</feature>
<dbReference type="InterPro" id="IPR007321">
    <property type="entry name" value="Transposase_28"/>
</dbReference>
<accession>A0A0L9ULN2</accession>
<feature type="compositionally biased region" description="Low complexity" evidence="2">
    <location>
        <begin position="9"/>
        <end position="19"/>
    </location>
</feature>
<evidence type="ECO:0000256" key="1">
    <source>
        <dbReference type="SAM" id="Coils"/>
    </source>
</evidence>
<dbReference type="Proteomes" id="UP000053144">
    <property type="component" value="Chromosome 5"/>
</dbReference>
<feature type="domain" description="Transposase (putative) gypsy type" evidence="3">
    <location>
        <begin position="115"/>
        <end position="168"/>
    </location>
</feature>
<evidence type="ECO:0000313" key="4">
    <source>
        <dbReference type="EMBL" id="KOM43616.1"/>
    </source>
</evidence>
<dbReference type="Gramene" id="KOM43616">
    <property type="protein sequence ID" value="KOM43616"/>
    <property type="gene ID" value="LR48_Vigan05g122100"/>
</dbReference>
<evidence type="ECO:0000313" key="5">
    <source>
        <dbReference type="Proteomes" id="UP000053144"/>
    </source>
</evidence>
<feature type="coiled-coil region" evidence="1">
    <location>
        <begin position="324"/>
        <end position="379"/>
    </location>
</feature>
<dbReference type="Pfam" id="PF04195">
    <property type="entry name" value="Transposase_28"/>
    <property type="match status" value="1"/>
</dbReference>
<feature type="compositionally biased region" description="Basic and acidic residues" evidence="2">
    <location>
        <begin position="213"/>
        <end position="223"/>
    </location>
</feature>